<gene>
    <name evidence="3" type="ORF">U5817_01100</name>
</gene>
<feature type="region of interest" description="Disordered" evidence="1">
    <location>
        <begin position="1483"/>
        <end position="1505"/>
    </location>
</feature>
<protein>
    <submittedName>
        <fullName evidence="3">Uncharacterized protein</fullName>
    </submittedName>
</protein>
<reference evidence="3 4" key="1">
    <citation type="submission" date="2023-12" db="EMBL/GenBank/DDBJ databases">
        <title>A. evansii MAY27, complete genome.</title>
        <authorList>
            <person name="Wang Y."/>
        </authorList>
    </citation>
    <scope>NUCLEOTIDE SEQUENCE [LARGE SCALE GENOMIC DNA]</scope>
    <source>
        <strain evidence="3 4">MAY27</strain>
    </source>
</reference>
<name>A0ABZ1ANR9_AROEV</name>
<keyword evidence="2" id="KW-0732">Signal</keyword>
<dbReference type="Proteomes" id="UP001626593">
    <property type="component" value="Chromosome"/>
</dbReference>
<evidence type="ECO:0000313" key="4">
    <source>
        <dbReference type="Proteomes" id="UP001626593"/>
    </source>
</evidence>
<organism evidence="3 4">
    <name type="scientific">Aromatoleum evansii</name>
    <name type="common">Azoarcus evansii</name>
    <dbReference type="NCBI Taxonomy" id="59406"/>
    <lineage>
        <taxon>Bacteria</taxon>
        <taxon>Pseudomonadati</taxon>
        <taxon>Pseudomonadota</taxon>
        <taxon>Betaproteobacteria</taxon>
        <taxon>Rhodocyclales</taxon>
        <taxon>Rhodocyclaceae</taxon>
        <taxon>Aromatoleum</taxon>
    </lineage>
</organism>
<evidence type="ECO:0000256" key="2">
    <source>
        <dbReference type="SAM" id="SignalP"/>
    </source>
</evidence>
<feature type="signal peptide" evidence="2">
    <location>
        <begin position="1"/>
        <end position="36"/>
    </location>
</feature>
<keyword evidence="4" id="KW-1185">Reference proteome</keyword>
<evidence type="ECO:0000313" key="3">
    <source>
        <dbReference type="EMBL" id="WRL46671.1"/>
    </source>
</evidence>
<evidence type="ECO:0000256" key="1">
    <source>
        <dbReference type="SAM" id="MobiDB-lite"/>
    </source>
</evidence>
<sequence>MIRPSAPRPPRFRPTRKPLACCVAASLALFAGGSAAQVDEVQLRLLTQFELPLRWDNVGPGRPYWTRGVRPAWRTAAGLHAVRLAPGESVTLRIPAGESLRVRALDDAAKHALAAPDGALTIAFSNGTGLYAAQRPRRSADGLDWLVEATDAALQAGPQLARVSLAAGHGEALEMALFVSRREPLGRIAPYRQLHELPGEPLDVQHQRGSRPLHYWAIEPAAPVTLDVEGPARFALRLRLRHPAHEAASAQHWRAVATLDDQPLATLAFATGAENAWTVAIDGRESVVSREKEGYFEVPEGRHRLSLATSAPVIARLLSQADPDYLVPALNAPDTTAAEARAAIVQEPPLALRLSGWGDAGKDAAKIVAARERISPAAVQAAALQLARDNRHREGGAVGTAAMREVAALRRDDPTLRSEAGDYALHTYYRDLLPREKNQPGALRHAWFLAPRLRADTAGEGEGRGTVLAGQHADELPGSLAAGRFLPLGGSDAARAYAYDLPERFAPSALRVAVHGDAAAAEMAVFVQYDDAAPVPLTLVPYPEQPGAAFVPSGGEAALRLQQERFRDTPADGAAHPANEDDGDAYGTGTLSGAFSRRHLPGPLVAARIAELPLPGGVRRVRVWRAGADGQPLWIALAYRASKPFQLTERAWIEAARTLHGGQAADAGAIAPFLATLGTAPDFAAPSAAEADSHWQPLARLLRAQAAQFAIGVAPPDAAAARRDAAPATQALREAEKLATRGQWLGALEAWSAALASPVAAEREQAFAGRVTALRQLGEDHVAERLLRQRMLHDADPAARHGARDRLIALHRDAHDLDAEQATRAAALLREGERSAAELVSALAANLLDNGEPDLALMAGLLLPRRERPLETMLRAAHAQQWWAVFDELVGDLPDPSRQAFWRAQRALGEGRMADAEAQFARAGGEGAAFAAHLARARGIRAALHGDAADKNGERALADWADWQASHPGPRIWQDGAHLATDFAGAQALRSIDRDLGFTAFRAEPERPLRLRVAGPAKLRIEARPLHPAGSAARIDGWLRVREAGHQTGQEWLAPITANAPTPALELVGRPQTSAGRAVVQEIALGPGWHELAVDGGDRALLVRLAIEEAALPLPLLPRLTPDTAAARATGTGVGVQDPLRWPAPCLDCSTLLDVRPGEAPQRVRLARNLIDANAATLAEPALPPLPAAPAPESAGSDAALRAAGDWQALLAWPVERTEAALRERLTSLAWLAEHRPERQRAALALAEDIRHAHPAVPGLSALVARIARDAAWTPIDSVRASAGLRSREIAGWDPESPALRVRRALLAPAGADERLLSGANRLVVSANDTAPTRIEVALSAEDAGALPPQAMTALLQIDEAAPLPFVLEPGRTTARRIAIPAGAHTLRVWIAQPLADQFLRVRLFEPGRRSFADRTERFYHVATRAEPLRVAIDGPAWLRIDEWVDGRSESRYRHIAAGWQEIVLPPADGRTESLYRLHLRSVDPDRPRSQPRTYDAEPQPVPPPAVTIADRPLGTGIAFDDHFPLGGQEDGTWSLGVARRDRLYGFEDSAGTSRRLPAGPRARVRIGRYFDWVYAALGKDPERVARSRKLSRLLRQFGLRADGTREDAEEHERFTEFAATHRYFAESWNTHYRTDLLVREREGGGPTLGLRGAATTAPAWTNWNFHVEGSAFAQSPGNNDYLESSWGLRASATHLFAFTPRVTMQPRISLFWRGQSLGANRFFAAGRIDQDIYSPYRDHHPRGLEVAKTVTWRPWLDTELYAGAGVTTNPDMNPLKSPDHLVGRLGWRQLLGPLRFDANWDGRQYFEDSHRADDSTGGSLNLEVGWEHWLPRRERLELGLTLRRDLARDRNLFGLELTWHFGNGRGYRDFRPGEIDFRELRERRAPQDHNNRMRDEP</sequence>
<feature type="chain" id="PRO_5045859897" evidence="2">
    <location>
        <begin position="37"/>
        <end position="1898"/>
    </location>
</feature>
<accession>A0ABZ1ANR9</accession>
<dbReference type="EMBL" id="CP141259">
    <property type="protein sequence ID" value="WRL46671.1"/>
    <property type="molecule type" value="Genomic_DNA"/>
</dbReference>
<dbReference type="RefSeq" id="WP_407279428.1">
    <property type="nucleotide sequence ID" value="NZ_CP141259.1"/>
</dbReference>
<proteinExistence type="predicted"/>